<reference evidence="5 6" key="1">
    <citation type="submission" date="2019-01" db="EMBL/GenBank/DDBJ databases">
        <title>Agromyces.</title>
        <authorList>
            <person name="Li J."/>
        </authorList>
    </citation>
    <scope>NUCLEOTIDE SEQUENCE [LARGE SCALE GENOMIC DNA]</scope>
    <source>
        <strain evidence="5 6">DSM 15934</strain>
    </source>
</reference>
<comment type="caution">
    <text evidence="5">The sequence shown here is derived from an EMBL/GenBank/DDBJ whole genome shotgun (WGS) entry which is preliminary data.</text>
</comment>
<name>A0A4Q2KR44_9MICO</name>
<dbReference type="InterPro" id="IPR027417">
    <property type="entry name" value="P-loop_NTPase"/>
</dbReference>
<dbReference type="RefSeq" id="WP_129522627.1">
    <property type="nucleotide sequence ID" value="NZ_SDPN01000079.1"/>
</dbReference>
<dbReference type="InterPro" id="IPR003593">
    <property type="entry name" value="AAA+_ATPase"/>
</dbReference>
<dbReference type="PROSITE" id="PS50893">
    <property type="entry name" value="ABC_TRANSPORTER_2"/>
    <property type="match status" value="1"/>
</dbReference>
<dbReference type="GO" id="GO:0016887">
    <property type="term" value="F:ATP hydrolysis activity"/>
    <property type="evidence" value="ECO:0007669"/>
    <property type="project" value="InterPro"/>
</dbReference>
<dbReference type="InterPro" id="IPR003439">
    <property type="entry name" value="ABC_transporter-like_ATP-bd"/>
</dbReference>
<dbReference type="PROSITE" id="PS00211">
    <property type="entry name" value="ABC_TRANSPORTER_1"/>
    <property type="match status" value="1"/>
</dbReference>
<dbReference type="AlphaFoldDB" id="A0A4Q2KR44"/>
<dbReference type="GO" id="GO:0005524">
    <property type="term" value="F:ATP binding"/>
    <property type="evidence" value="ECO:0007669"/>
    <property type="project" value="UniProtKB-KW"/>
</dbReference>
<proteinExistence type="predicted"/>
<dbReference type="Gene3D" id="3.40.50.300">
    <property type="entry name" value="P-loop containing nucleotide triphosphate hydrolases"/>
    <property type="match status" value="1"/>
</dbReference>
<dbReference type="FunFam" id="3.40.50.300:FF:000134">
    <property type="entry name" value="Iron-enterobactin ABC transporter ATP-binding protein"/>
    <property type="match status" value="1"/>
</dbReference>
<dbReference type="CDD" id="cd03214">
    <property type="entry name" value="ABC_Iron-Siderophores_B12_Hemin"/>
    <property type="match status" value="1"/>
</dbReference>
<dbReference type="Pfam" id="PF00005">
    <property type="entry name" value="ABC_tran"/>
    <property type="match status" value="1"/>
</dbReference>
<evidence type="ECO:0000313" key="5">
    <source>
        <dbReference type="EMBL" id="RXZ66910.1"/>
    </source>
</evidence>
<keyword evidence="1" id="KW-0813">Transport</keyword>
<dbReference type="PANTHER" id="PTHR42794">
    <property type="entry name" value="HEMIN IMPORT ATP-BINDING PROTEIN HMUV"/>
    <property type="match status" value="1"/>
</dbReference>
<dbReference type="InterPro" id="IPR017871">
    <property type="entry name" value="ABC_transporter-like_CS"/>
</dbReference>
<dbReference type="PANTHER" id="PTHR42794:SF2">
    <property type="entry name" value="ABC TRANSPORTER ATP-BINDING PROTEIN"/>
    <property type="match status" value="1"/>
</dbReference>
<evidence type="ECO:0000259" key="4">
    <source>
        <dbReference type="PROSITE" id="PS50893"/>
    </source>
</evidence>
<organism evidence="5 6">
    <name type="scientific">Agromyces albus</name>
    <dbReference type="NCBI Taxonomy" id="205332"/>
    <lineage>
        <taxon>Bacteria</taxon>
        <taxon>Bacillati</taxon>
        <taxon>Actinomycetota</taxon>
        <taxon>Actinomycetes</taxon>
        <taxon>Micrococcales</taxon>
        <taxon>Microbacteriaceae</taxon>
        <taxon>Agromyces</taxon>
    </lineage>
</organism>
<keyword evidence="6" id="KW-1185">Reference proteome</keyword>
<dbReference type="SUPFAM" id="SSF52540">
    <property type="entry name" value="P-loop containing nucleoside triphosphate hydrolases"/>
    <property type="match status" value="1"/>
</dbReference>
<sequence length="277" mass="29604">MTGTLHTDRVRFSRARRLIIDDVDCTVPAGTVGALLGPNGAGKSTLLHLIAGIERADAGAAHFGNRDLAAMRRRERARVVALAEQDVQDAPGLRVAEVVALGRTPYLGAFAGPGELDRAVVRRCIEDAGLVELADREYASLSGGERQRVNIARALAQEPELLLLDEPTNHLDVRAQLTMLRLLRELAHGGLTVLAALHDLSLAAGYADHVIVLANGRVVAAGEPRTVLTPERIRLVWGVEAAVLEHPVSGRPLIAYSDVADERMPHAGPIPTGRTEA</sequence>
<accession>A0A4Q2KR44</accession>
<protein>
    <submittedName>
        <fullName evidence="5">ATP-binding cassette domain-containing protein</fullName>
    </submittedName>
</protein>
<keyword evidence="3 5" id="KW-0067">ATP-binding</keyword>
<dbReference type="Proteomes" id="UP000293865">
    <property type="component" value="Unassembled WGS sequence"/>
</dbReference>
<evidence type="ECO:0000256" key="1">
    <source>
        <dbReference type="ARBA" id="ARBA00022448"/>
    </source>
</evidence>
<feature type="domain" description="ABC transporter" evidence="4">
    <location>
        <begin position="5"/>
        <end position="240"/>
    </location>
</feature>
<dbReference type="SMART" id="SM00382">
    <property type="entry name" value="AAA"/>
    <property type="match status" value="1"/>
</dbReference>
<dbReference type="OrthoDB" id="5296765at2"/>
<evidence type="ECO:0000256" key="2">
    <source>
        <dbReference type="ARBA" id="ARBA00022741"/>
    </source>
</evidence>
<evidence type="ECO:0000256" key="3">
    <source>
        <dbReference type="ARBA" id="ARBA00022840"/>
    </source>
</evidence>
<gene>
    <name evidence="5" type="ORF">ESP51_20025</name>
</gene>
<evidence type="ECO:0000313" key="6">
    <source>
        <dbReference type="Proteomes" id="UP000293865"/>
    </source>
</evidence>
<keyword evidence="2" id="KW-0547">Nucleotide-binding</keyword>
<dbReference type="EMBL" id="SDPN01000079">
    <property type="protein sequence ID" value="RXZ66910.1"/>
    <property type="molecule type" value="Genomic_DNA"/>
</dbReference>